<evidence type="ECO:0000313" key="2">
    <source>
        <dbReference type="Ensembl" id="ENSEBUP00000003015.1"/>
    </source>
</evidence>
<evidence type="ECO:0000256" key="1">
    <source>
        <dbReference type="SAM" id="SignalP"/>
    </source>
</evidence>
<reference evidence="2" key="2">
    <citation type="submission" date="2025-09" db="UniProtKB">
        <authorList>
            <consortium name="Ensembl"/>
        </authorList>
    </citation>
    <scope>IDENTIFICATION</scope>
</reference>
<evidence type="ECO:0000313" key="3">
    <source>
        <dbReference type="Proteomes" id="UP000694388"/>
    </source>
</evidence>
<dbReference type="InterPro" id="IPR036116">
    <property type="entry name" value="FN3_sf"/>
</dbReference>
<keyword evidence="1" id="KW-0732">Signal</keyword>
<name>A0A8C4N826_EPTBU</name>
<accession>A0A8C4N826</accession>
<feature type="signal peptide" evidence="1">
    <location>
        <begin position="1"/>
        <end position="21"/>
    </location>
</feature>
<dbReference type="AlphaFoldDB" id="A0A8C4N826"/>
<reference evidence="2" key="1">
    <citation type="submission" date="2025-08" db="UniProtKB">
        <authorList>
            <consortium name="Ensembl"/>
        </authorList>
    </citation>
    <scope>IDENTIFICATION</scope>
</reference>
<keyword evidence="3" id="KW-1185">Reference proteome</keyword>
<protein>
    <recommendedName>
        <fullName evidence="4">Fibronectin type-III domain-containing protein</fullName>
    </recommendedName>
</protein>
<dbReference type="Ensembl" id="ENSEBUT00000003378.1">
    <property type="protein sequence ID" value="ENSEBUP00000003015.1"/>
    <property type="gene ID" value="ENSEBUG00000002238.1"/>
</dbReference>
<dbReference type="Gene3D" id="2.60.40.10">
    <property type="entry name" value="Immunoglobulins"/>
    <property type="match status" value="2"/>
</dbReference>
<dbReference type="SUPFAM" id="SSF49265">
    <property type="entry name" value="Fibronectin type III"/>
    <property type="match status" value="2"/>
</dbReference>
<proteinExistence type="predicted"/>
<dbReference type="Proteomes" id="UP000694388">
    <property type="component" value="Unplaced"/>
</dbReference>
<dbReference type="InterPro" id="IPR013783">
    <property type="entry name" value="Ig-like_fold"/>
</dbReference>
<organism evidence="2 3">
    <name type="scientific">Eptatretus burgeri</name>
    <name type="common">Inshore hagfish</name>
    <dbReference type="NCBI Taxonomy" id="7764"/>
    <lineage>
        <taxon>Eukaryota</taxon>
        <taxon>Metazoa</taxon>
        <taxon>Chordata</taxon>
        <taxon>Craniata</taxon>
        <taxon>Vertebrata</taxon>
        <taxon>Cyclostomata</taxon>
        <taxon>Myxini</taxon>
        <taxon>Myxiniformes</taxon>
        <taxon>Myxinidae</taxon>
        <taxon>Eptatretinae</taxon>
        <taxon>Eptatretus</taxon>
    </lineage>
</organism>
<sequence>MGGNLLRYFLLLPGIITFSSAHPEFLGIDHAIVIDSSTLLRGSTLNANCLIKPNNKPNPSATSTAHQHKDFYTQAPATGAFGERVNQGHGNNSILPSNSDLSTIPFYSTTSTFYKNSVFPSCSVNWKLNSTVVTNTSPGTIYADLSSRLTLNNFSVAAAWLHCYIKCPDRPDFHLAKAWLRSGFPPQKPKNLSCILQGDENGPLQCQFDAGLDPGLVTNYSLVVHKSGDRKTFVCNPGSCQHTSPRLPKRSTLSMQVVTSNDLGTYPGETFNVSSSLQLVLPYAPLHLRLEPQDKSSCCSLKASWNPEEKFSYQLRYSVDEPGVPPNRPQIIDLINNSKHYTIHKLLPFHHYVAYLRQRVHPSGHWSKWSQKARNRTSEKVPAKSPDVWRVIDVKRIWTKRCHNILEGMAKRNTLECPT</sequence>
<feature type="chain" id="PRO_5034342465" description="Fibronectin type-III domain-containing protein" evidence="1">
    <location>
        <begin position="22"/>
        <end position="419"/>
    </location>
</feature>
<evidence type="ECO:0008006" key="4">
    <source>
        <dbReference type="Google" id="ProtNLM"/>
    </source>
</evidence>